<sequence length="378" mass="41002">MDSFRSDSPEQAPEQQDGVVIIGGGIIGLSTAYSLALALQNGRRPMPRITIIESSDRLCPAASSQATGGLGDFGDNHTGFGGIISLTYQMHVDMAAQYNGEEVVYRLTPKGFTGSPSPSDGWGSENTPVPVPLSELPSWARTSDDWEAQRLSTGPKGAHLDPTLFCPFLAERVKELGVHVELGANVTSVAMDHTKQRFSSVRIRKSSGSTSVLPYAKVKLPMNSTNTAGNHMRIRMPDWNPNRKEKSVQVYYTNVTPGETRFDVTSFTNGDLYIGGWGAIPEEVPELATAIHAQPSEIEAMIPCVKRHVTVNPDKDLEYFNAGRCYRPTIIGPNRPIITKLDVDLLTKHEGPAPALQTSSSEDPLVVGGLVINTRAFQ</sequence>
<name>A0A7C8MMK1_9PLEO</name>
<dbReference type="PANTHER" id="PTHR13847">
    <property type="entry name" value="SARCOSINE DEHYDROGENASE-RELATED"/>
    <property type="match status" value="1"/>
</dbReference>
<keyword evidence="4" id="KW-1185">Reference proteome</keyword>
<dbReference type="SUPFAM" id="SSF51971">
    <property type="entry name" value="Nucleotide-binding domain"/>
    <property type="match status" value="1"/>
</dbReference>
<dbReference type="InterPro" id="IPR036188">
    <property type="entry name" value="FAD/NAD-bd_sf"/>
</dbReference>
<organism evidence="3 4">
    <name type="scientific">Massariosphaeria phaeospora</name>
    <dbReference type="NCBI Taxonomy" id="100035"/>
    <lineage>
        <taxon>Eukaryota</taxon>
        <taxon>Fungi</taxon>
        <taxon>Dikarya</taxon>
        <taxon>Ascomycota</taxon>
        <taxon>Pezizomycotina</taxon>
        <taxon>Dothideomycetes</taxon>
        <taxon>Pleosporomycetidae</taxon>
        <taxon>Pleosporales</taxon>
        <taxon>Pleosporales incertae sedis</taxon>
        <taxon>Massariosphaeria</taxon>
    </lineage>
</organism>
<evidence type="ECO:0000256" key="1">
    <source>
        <dbReference type="SAM" id="Phobius"/>
    </source>
</evidence>
<keyword evidence="1" id="KW-0812">Transmembrane</keyword>
<dbReference type="Proteomes" id="UP000481861">
    <property type="component" value="Unassembled WGS sequence"/>
</dbReference>
<comment type="caution">
    <text evidence="3">The sequence shown here is derived from an EMBL/GenBank/DDBJ whole genome shotgun (WGS) entry which is preliminary data.</text>
</comment>
<dbReference type="GO" id="GO:0005770">
    <property type="term" value="C:late endosome"/>
    <property type="evidence" value="ECO:0007669"/>
    <property type="project" value="TreeGrafter"/>
</dbReference>
<dbReference type="GO" id="GO:0042147">
    <property type="term" value="P:retrograde transport, endosome to Golgi"/>
    <property type="evidence" value="ECO:0007669"/>
    <property type="project" value="TreeGrafter"/>
</dbReference>
<evidence type="ECO:0000259" key="2">
    <source>
        <dbReference type="Pfam" id="PF01266"/>
    </source>
</evidence>
<dbReference type="GO" id="GO:0005829">
    <property type="term" value="C:cytosol"/>
    <property type="evidence" value="ECO:0007669"/>
    <property type="project" value="GOC"/>
</dbReference>
<dbReference type="InterPro" id="IPR006076">
    <property type="entry name" value="FAD-dep_OxRdtase"/>
</dbReference>
<dbReference type="Gene3D" id="3.50.50.60">
    <property type="entry name" value="FAD/NAD(P)-binding domain"/>
    <property type="match status" value="1"/>
</dbReference>
<gene>
    <name evidence="3" type="ORF">BDV95DRAFT_605434</name>
</gene>
<proteinExistence type="predicted"/>
<dbReference type="OrthoDB" id="5425653at2759"/>
<reference evidence="3 4" key="1">
    <citation type="submission" date="2020-01" db="EMBL/GenBank/DDBJ databases">
        <authorList>
            <consortium name="DOE Joint Genome Institute"/>
            <person name="Haridas S."/>
            <person name="Albert R."/>
            <person name="Binder M."/>
            <person name="Bloem J."/>
            <person name="Labutti K."/>
            <person name="Salamov A."/>
            <person name="Andreopoulos B."/>
            <person name="Baker S.E."/>
            <person name="Barry K."/>
            <person name="Bills G."/>
            <person name="Bluhm B.H."/>
            <person name="Cannon C."/>
            <person name="Castanera R."/>
            <person name="Culley D.E."/>
            <person name="Daum C."/>
            <person name="Ezra D."/>
            <person name="Gonzalez J.B."/>
            <person name="Henrissat B."/>
            <person name="Kuo A."/>
            <person name="Liang C."/>
            <person name="Lipzen A."/>
            <person name="Lutzoni F."/>
            <person name="Magnuson J."/>
            <person name="Mondo S."/>
            <person name="Nolan M."/>
            <person name="Ohm R."/>
            <person name="Pangilinan J."/>
            <person name="Park H.-J.H."/>
            <person name="Ramirez L."/>
            <person name="Alfaro M."/>
            <person name="Sun H."/>
            <person name="Tritt A."/>
            <person name="Yoshinaga Y."/>
            <person name="Zwiers L.-H.L."/>
            <person name="Turgeon B.G."/>
            <person name="Goodwin S.B."/>
            <person name="Spatafora J.W."/>
            <person name="Crous P.W."/>
            <person name="Grigoriev I.V."/>
        </authorList>
    </citation>
    <scope>NUCLEOTIDE SEQUENCE [LARGE SCALE GENOMIC DNA]</scope>
    <source>
        <strain evidence="3 4">CBS 611.86</strain>
    </source>
</reference>
<feature type="transmembrane region" description="Helical" evidence="1">
    <location>
        <begin position="20"/>
        <end position="39"/>
    </location>
</feature>
<keyword evidence="1" id="KW-0472">Membrane</keyword>
<keyword evidence="1" id="KW-1133">Transmembrane helix</keyword>
<accession>A0A7C8MMK1</accession>
<evidence type="ECO:0000313" key="4">
    <source>
        <dbReference type="Proteomes" id="UP000481861"/>
    </source>
</evidence>
<evidence type="ECO:0000313" key="3">
    <source>
        <dbReference type="EMBL" id="KAF2872844.1"/>
    </source>
</evidence>
<dbReference type="Pfam" id="PF01266">
    <property type="entry name" value="DAO"/>
    <property type="match status" value="1"/>
</dbReference>
<dbReference type="AlphaFoldDB" id="A0A7C8MMK1"/>
<feature type="domain" description="FAD dependent oxidoreductase" evidence="2">
    <location>
        <begin position="19"/>
        <end position="340"/>
    </location>
</feature>
<dbReference type="PANTHER" id="PTHR13847:SF185">
    <property type="entry name" value="FAD DEPENDENT OXIDOREDUCTASE SUPERFAMILY (AFU_ORTHOLOGUE AFUA_3G02360)"/>
    <property type="match status" value="1"/>
</dbReference>
<dbReference type="EMBL" id="JAADJZ010000008">
    <property type="protein sequence ID" value="KAF2872844.1"/>
    <property type="molecule type" value="Genomic_DNA"/>
</dbReference>
<protein>
    <recommendedName>
        <fullName evidence="2">FAD dependent oxidoreductase domain-containing protein</fullName>
    </recommendedName>
</protein>